<dbReference type="RefSeq" id="WP_036381624.1">
    <property type="nucleotide sequence ID" value="NZ_JALU01000024.1"/>
</dbReference>
<evidence type="ECO:0000313" key="1">
    <source>
        <dbReference type="EMBL" id="EUC51705.1"/>
    </source>
</evidence>
<organism evidence="1 2">
    <name type="scientific">Mogibacterium timidum ATCC 33093</name>
    <dbReference type="NCBI Taxonomy" id="1401079"/>
    <lineage>
        <taxon>Bacteria</taxon>
        <taxon>Bacillati</taxon>
        <taxon>Bacillota</taxon>
        <taxon>Clostridia</taxon>
        <taxon>Peptostreptococcales</taxon>
        <taxon>Anaerovoracaceae</taxon>
        <taxon>Mogibacterium</taxon>
    </lineage>
</organism>
<proteinExistence type="predicted"/>
<evidence type="ECO:0000313" key="2">
    <source>
        <dbReference type="Proteomes" id="UP000022645"/>
    </source>
</evidence>
<sequence>MELSKEMYELVVQYIKTYYRYRSLYEMYAYDVASIPGITYDKERVDTTVTSYDTKLVCLAETSSCISAAFKPVEDALKKVPEHSKINLLKLCSGRAVPHIADLYDMKNELITEVANNLFSKEFLYVDAKYLSKYRKA</sequence>
<reference evidence="1 2" key="1">
    <citation type="submission" date="2014-01" db="EMBL/GenBank/DDBJ databases">
        <authorList>
            <person name="Durkin A.S."/>
            <person name="McCorrison J."/>
            <person name="Torralba M."/>
            <person name="Gillis M."/>
            <person name="Haft D.H."/>
            <person name="Methe B."/>
            <person name="Sutton G."/>
            <person name="Nelson K.E."/>
        </authorList>
    </citation>
    <scope>NUCLEOTIDE SEQUENCE [LARGE SCALE GENOMIC DNA]</scope>
    <source>
        <strain evidence="1 2">ATCC 33093</strain>
    </source>
</reference>
<name>X8IPF2_9FIRM</name>
<dbReference type="AlphaFoldDB" id="X8IPF2"/>
<comment type="caution">
    <text evidence="1">The sequence shown here is derived from an EMBL/GenBank/DDBJ whole genome shotgun (WGS) entry which is preliminary data.</text>
</comment>
<protein>
    <submittedName>
        <fullName evidence="1">Uncharacterized protein</fullName>
    </submittedName>
</protein>
<dbReference type="EMBL" id="JALU01000024">
    <property type="protein sequence ID" value="EUC51705.1"/>
    <property type="molecule type" value="Genomic_DNA"/>
</dbReference>
<accession>X8IPF2</accession>
<dbReference type="Proteomes" id="UP000022645">
    <property type="component" value="Unassembled WGS sequence"/>
</dbReference>
<gene>
    <name evidence="1" type="ORF">HMPREF0581_0667</name>
</gene>